<dbReference type="PANTHER" id="PTHR43133:SF51">
    <property type="entry name" value="RNA POLYMERASE SIGMA FACTOR"/>
    <property type="match status" value="1"/>
</dbReference>
<dbReference type="NCBIfam" id="NF008888">
    <property type="entry name" value="PRK11922.1"/>
    <property type="match status" value="1"/>
</dbReference>
<dbReference type="InterPro" id="IPR013325">
    <property type="entry name" value="RNA_pol_sigma_r2"/>
</dbReference>
<evidence type="ECO:0000313" key="9">
    <source>
        <dbReference type="EMBL" id="MBT1070813.1"/>
    </source>
</evidence>
<keyword evidence="3 6" id="KW-0731">Sigma factor</keyword>
<dbReference type="InterPro" id="IPR039425">
    <property type="entry name" value="RNA_pol_sigma-70-like"/>
</dbReference>
<evidence type="ECO:0000313" key="10">
    <source>
        <dbReference type="Proteomes" id="UP000784128"/>
    </source>
</evidence>
<dbReference type="CDD" id="cd06171">
    <property type="entry name" value="Sigma70_r4"/>
    <property type="match status" value="1"/>
</dbReference>
<comment type="caution">
    <text evidence="9">The sequence shown here is derived from an EMBL/GenBank/DDBJ whole genome shotgun (WGS) entry which is preliminary data.</text>
</comment>
<protein>
    <recommendedName>
        <fullName evidence="6">RNA polymerase sigma factor</fullName>
    </recommendedName>
</protein>
<evidence type="ECO:0000256" key="3">
    <source>
        <dbReference type="ARBA" id="ARBA00023082"/>
    </source>
</evidence>
<evidence type="ECO:0000256" key="2">
    <source>
        <dbReference type="ARBA" id="ARBA00023015"/>
    </source>
</evidence>
<dbReference type="Gene3D" id="1.10.1740.10">
    <property type="match status" value="1"/>
</dbReference>
<dbReference type="EMBL" id="JAHDYS010000002">
    <property type="protein sequence ID" value="MBT1070813.1"/>
    <property type="molecule type" value="Genomic_DNA"/>
</dbReference>
<dbReference type="Pfam" id="PF04542">
    <property type="entry name" value="Sigma70_r2"/>
    <property type="match status" value="1"/>
</dbReference>
<dbReference type="Proteomes" id="UP000784128">
    <property type="component" value="Unassembled WGS sequence"/>
</dbReference>
<comment type="similarity">
    <text evidence="1 6">Belongs to the sigma-70 factor family. ECF subfamily.</text>
</comment>
<gene>
    <name evidence="9" type="ORF">KJB30_03370</name>
</gene>
<keyword evidence="4 6" id="KW-0238">DNA-binding</keyword>
<dbReference type="InterPro" id="IPR000838">
    <property type="entry name" value="RNA_pol_sigma70_ECF_CS"/>
</dbReference>
<feature type="domain" description="RNA polymerase sigma factor 70 region 4 type 2" evidence="8">
    <location>
        <begin position="142"/>
        <end position="193"/>
    </location>
</feature>
<dbReference type="Gene3D" id="1.10.10.10">
    <property type="entry name" value="Winged helix-like DNA-binding domain superfamily/Winged helix DNA-binding domain"/>
    <property type="match status" value="1"/>
</dbReference>
<evidence type="ECO:0000256" key="4">
    <source>
        <dbReference type="ARBA" id="ARBA00023125"/>
    </source>
</evidence>
<evidence type="ECO:0000259" key="8">
    <source>
        <dbReference type="Pfam" id="PF08281"/>
    </source>
</evidence>
<dbReference type="InterPro" id="IPR013249">
    <property type="entry name" value="RNA_pol_sigma70_r4_t2"/>
</dbReference>
<evidence type="ECO:0000259" key="7">
    <source>
        <dbReference type="Pfam" id="PF04542"/>
    </source>
</evidence>
<evidence type="ECO:0000256" key="6">
    <source>
        <dbReference type="RuleBase" id="RU000716"/>
    </source>
</evidence>
<keyword evidence="2 6" id="KW-0805">Transcription regulation</keyword>
<organism evidence="9 10">
    <name type="scientific">Pelotalea chapellei</name>
    <dbReference type="NCBI Taxonomy" id="44671"/>
    <lineage>
        <taxon>Bacteria</taxon>
        <taxon>Pseudomonadati</taxon>
        <taxon>Thermodesulfobacteriota</taxon>
        <taxon>Desulfuromonadia</taxon>
        <taxon>Geobacterales</taxon>
        <taxon>Geobacteraceae</taxon>
        <taxon>Pelotalea</taxon>
    </lineage>
</organism>
<keyword evidence="5 6" id="KW-0804">Transcription</keyword>
<accession>A0ABS5U564</accession>
<keyword evidence="10" id="KW-1185">Reference proteome</keyword>
<dbReference type="SUPFAM" id="SSF88946">
    <property type="entry name" value="Sigma2 domain of RNA polymerase sigma factors"/>
    <property type="match status" value="1"/>
</dbReference>
<proteinExistence type="inferred from homology"/>
<sequence length="234" mass="26494">MEVKEMTSTELNPGMASDIEIVQRVIGGDTASFELIMRRYNRRLYRIARSVLHNDADAEDVVQDAYVRAYQHLDRYQGRGAFSAWLAKITFNEALGRLRGAEARTQVSFDDPEESEEANFMANLNLTLPSPEMNAARGEVRRLLESAIDALPDSYRMTFIMCGVEEMSIAETAECLDIEPATVKTRYHRARKILQQQLACLVDSTAGEVFAFDGQRCDRIVSGVFLRLNDLRRS</sequence>
<evidence type="ECO:0000256" key="5">
    <source>
        <dbReference type="ARBA" id="ARBA00023163"/>
    </source>
</evidence>
<dbReference type="PANTHER" id="PTHR43133">
    <property type="entry name" value="RNA POLYMERASE ECF-TYPE SIGMA FACTO"/>
    <property type="match status" value="1"/>
</dbReference>
<dbReference type="Pfam" id="PF08281">
    <property type="entry name" value="Sigma70_r4_2"/>
    <property type="match status" value="1"/>
</dbReference>
<dbReference type="InterPro" id="IPR007627">
    <property type="entry name" value="RNA_pol_sigma70_r2"/>
</dbReference>
<feature type="domain" description="RNA polymerase sigma-70 region 2" evidence="7">
    <location>
        <begin position="37"/>
        <end position="101"/>
    </location>
</feature>
<evidence type="ECO:0000256" key="1">
    <source>
        <dbReference type="ARBA" id="ARBA00010641"/>
    </source>
</evidence>
<dbReference type="InterPro" id="IPR014284">
    <property type="entry name" value="RNA_pol_sigma-70_dom"/>
</dbReference>
<dbReference type="InterPro" id="IPR013324">
    <property type="entry name" value="RNA_pol_sigma_r3/r4-like"/>
</dbReference>
<dbReference type="InterPro" id="IPR036388">
    <property type="entry name" value="WH-like_DNA-bd_sf"/>
</dbReference>
<name>A0ABS5U564_9BACT</name>
<dbReference type="PROSITE" id="PS01063">
    <property type="entry name" value="SIGMA70_ECF"/>
    <property type="match status" value="1"/>
</dbReference>
<dbReference type="RefSeq" id="WP_214296521.1">
    <property type="nucleotide sequence ID" value="NZ_JAHDYS010000002.1"/>
</dbReference>
<reference evidence="9 10" key="1">
    <citation type="submission" date="2021-05" db="EMBL/GenBank/DDBJ databases">
        <title>The draft genome of Geobacter chapellei DSM 13688.</title>
        <authorList>
            <person name="Xu Z."/>
            <person name="Masuda Y."/>
            <person name="Itoh H."/>
            <person name="Senoo K."/>
        </authorList>
    </citation>
    <scope>NUCLEOTIDE SEQUENCE [LARGE SCALE GENOMIC DNA]</scope>
    <source>
        <strain evidence="9 10">DSM 13688</strain>
    </source>
</reference>
<dbReference type="SUPFAM" id="SSF88659">
    <property type="entry name" value="Sigma3 and sigma4 domains of RNA polymerase sigma factors"/>
    <property type="match status" value="1"/>
</dbReference>
<dbReference type="NCBIfam" id="TIGR02937">
    <property type="entry name" value="sigma70-ECF"/>
    <property type="match status" value="1"/>
</dbReference>